<evidence type="ECO:0000313" key="3">
    <source>
        <dbReference type="EMBL" id="GAA4680705.1"/>
    </source>
</evidence>
<dbReference type="InterPro" id="IPR036514">
    <property type="entry name" value="SGNH_hydro_sf"/>
</dbReference>
<dbReference type="PANTHER" id="PTHR43102:SF2">
    <property type="entry name" value="GAF DOMAIN-CONTAINING PROTEIN"/>
    <property type="match status" value="1"/>
</dbReference>
<protein>
    <recommendedName>
        <fullName evidence="2">GAF domain-containing protein</fullName>
    </recommendedName>
</protein>
<name>A0ABP8W589_9MICO</name>
<dbReference type="SUPFAM" id="SSF52266">
    <property type="entry name" value="SGNH hydrolase"/>
    <property type="match status" value="1"/>
</dbReference>
<accession>A0ABP8W589</accession>
<dbReference type="PANTHER" id="PTHR43102">
    <property type="entry name" value="SLR1143 PROTEIN"/>
    <property type="match status" value="1"/>
</dbReference>
<comment type="caution">
    <text evidence="3">The sequence shown here is derived from an EMBL/GenBank/DDBJ whole genome shotgun (WGS) entry which is preliminary data.</text>
</comment>
<evidence type="ECO:0000259" key="2">
    <source>
        <dbReference type="SMART" id="SM00065"/>
    </source>
</evidence>
<dbReference type="Proteomes" id="UP001501295">
    <property type="component" value="Unassembled WGS sequence"/>
</dbReference>
<dbReference type="Gene3D" id="3.30.450.40">
    <property type="match status" value="1"/>
</dbReference>
<feature type="region of interest" description="Disordered" evidence="1">
    <location>
        <begin position="409"/>
        <end position="436"/>
    </location>
</feature>
<dbReference type="EMBL" id="BAABLM010000005">
    <property type="protein sequence ID" value="GAA4680705.1"/>
    <property type="molecule type" value="Genomic_DNA"/>
</dbReference>
<evidence type="ECO:0000313" key="4">
    <source>
        <dbReference type="Proteomes" id="UP001501295"/>
    </source>
</evidence>
<dbReference type="InterPro" id="IPR003018">
    <property type="entry name" value="GAF"/>
</dbReference>
<dbReference type="InterPro" id="IPR029016">
    <property type="entry name" value="GAF-like_dom_sf"/>
</dbReference>
<reference evidence="4" key="1">
    <citation type="journal article" date="2019" name="Int. J. Syst. Evol. Microbiol.">
        <title>The Global Catalogue of Microorganisms (GCM) 10K type strain sequencing project: providing services to taxonomists for standard genome sequencing and annotation.</title>
        <authorList>
            <consortium name="The Broad Institute Genomics Platform"/>
            <consortium name="The Broad Institute Genome Sequencing Center for Infectious Disease"/>
            <person name="Wu L."/>
            <person name="Ma J."/>
        </authorList>
    </citation>
    <scope>NUCLEOTIDE SEQUENCE [LARGE SCALE GENOMIC DNA]</scope>
    <source>
        <strain evidence="4">JCM 18956</strain>
    </source>
</reference>
<proteinExistence type="predicted"/>
<dbReference type="SMART" id="SM00065">
    <property type="entry name" value="GAF"/>
    <property type="match status" value="1"/>
</dbReference>
<feature type="domain" description="GAF" evidence="2">
    <location>
        <begin position="273"/>
        <end position="413"/>
    </location>
</feature>
<dbReference type="InterPro" id="IPR013830">
    <property type="entry name" value="SGNH_hydro"/>
</dbReference>
<gene>
    <name evidence="3" type="ORF">GCM10025780_27500</name>
</gene>
<dbReference type="SUPFAM" id="SSF55781">
    <property type="entry name" value="GAF domain-like"/>
    <property type="match status" value="1"/>
</dbReference>
<organism evidence="3 4">
    <name type="scientific">Frondihabitans cladoniiphilus</name>
    <dbReference type="NCBI Taxonomy" id="715785"/>
    <lineage>
        <taxon>Bacteria</taxon>
        <taxon>Bacillati</taxon>
        <taxon>Actinomycetota</taxon>
        <taxon>Actinomycetes</taxon>
        <taxon>Micrococcales</taxon>
        <taxon>Microbacteriaceae</taxon>
        <taxon>Frondihabitans</taxon>
    </lineage>
</organism>
<dbReference type="Pfam" id="PF13472">
    <property type="entry name" value="Lipase_GDSL_2"/>
    <property type="match status" value="1"/>
</dbReference>
<sequence length="436" mass="47297">MSSFADALRRPHQKRLYRRIMSGPLLLTRPSDATRAHASGVNPDRVLLFGNGVANGWGARTQTQALPGELAQALTERTGRGTDVDVVAGVDWTIENAAEVIAGRDLTGYDAIILLIGVSDAFQLLPEQRWTAGLVQVLSELLKRTSPSTGITVMGIQPISTIGVFDTEPGGLADRWAERLNQVSWQVCEGRARVHYVDPPAANLIREPVSQAGAEATSLDHFHSWAFVQAAHLAPYLDAQSGVEHPARVSRNTSQSRQRRLDALWKTHLLEGPPEPRFDAIVRRAQQVFGADGAAFTVIDANRQFNKAVAGFDITEVPLERSFCKTTITTSQPFVVGDAETDTRLIEHETGELGARFYAGYPVEAPDGTRIGALCVFGGQPRDPDSVDIVALRDFALAIQDELALTVAGRTHEESRDPSIPFAEGRPASPRSSVSV</sequence>
<dbReference type="Gene3D" id="3.40.50.1110">
    <property type="entry name" value="SGNH hydrolase"/>
    <property type="match status" value="1"/>
</dbReference>
<keyword evidence="4" id="KW-1185">Reference proteome</keyword>
<dbReference type="Pfam" id="PF01590">
    <property type="entry name" value="GAF"/>
    <property type="match status" value="1"/>
</dbReference>
<evidence type="ECO:0000256" key="1">
    <source>
        <dbReference type="SAM" id="MobiDB-lite"/>
    </source>
</evidence>